<sequence>MKGSQNMKIYHGSDHIINKPMYGVGKEDNDYGSGFYTTEDINKANEWAALNGNDSAYTNKYEIDTNNLNILNLDEYGPLSWIAEIISHRGCRGEAAQTLGNIIVDKYKVDTSNADIIIGYRADDSYIDIVDAFLRNQISLDEVDNLFRKGNLGKQVFIKSKKAFNSLEFKGYDIITNIQEFGKDEIQARIDVSRFLNNRETQIMLNGYTPYGILARDTINNNCIYDKEYKYTYVDESISNSINNDKDVDGYER</sequence>
<dbReference type="EMBL" id="QSTP01000005">
    <property type="protein sequence ID" value="RGM72152.1"/>
    <property type="molecule type" value="Genomic_DNA"/>
</dbReference>
<evidence type="ECO:0000313" key="2">
    <source>
        <dbReference type="Proteomes" id="UP000260758"/>
    </source>
</evidence>
<dbReference type="InterPro" id="IPR025051">
    <property type="entry name" value="DUF3990"/>
</dbReference>
<dbReference type="RefSeq" id="WP_117718661.1">
    <property type="nucleotide sequence ID" value="NZ_QSTP01000005.1"/>
</dbReference>
<accession>A0A3E4YBT3</accession>
<gene>
    <name evidence="1" type="ORF">DXB99_06335</name>
</gene>
<comment type="caution">
    <text evidence="1">The sequence shown here is derived from an EMBL/GenBank/DDBJ whole genome shotgun (WGS) entry which is preliminary data.</text>
</comment>
<evidence type="ECO:0000313" key="1">
    <source>
        <dbReference type="EMBL" id="RGM72152.1"/>
    </source>
</evidence>
<protein>
    <submittedName>
        <fullName evidence="1">DUF3990 domain-containing protein</fullName>
    </submittedName>
</protein>
<name>A0A3E4YBT3_9FIRM</name>
<proteinExistence type="predicted"/>
<dbReference type="Proteomes" id="UP000260758">
    <property type="component" value="Unassembled WGS sequence"/>
</dbReference>
<organism evidence="1 2">
    <name type="scientific">Agathobacter rectalis</name>
    <dbReference type="NCBI Taxonomy" id="39491"/>
    <lineage>
        <taxon>Bacteria</taxon>
        <taxon>Bacillati</taxon>
        <taxon>Bacillota</taxon>
        <taxon>Clostridia</taxon>
        <taxon>Lachnospirales</taxon>
        <taxon>Lachnospiraceae</taxon>
        <taxon>Agathobacter</taxon>
    </lineage>
</organism>
<dbReference type="AlphaFoldDB" id="A0A3E4YBT3"/>
<dbReference type="Pfam" id="PF13151">
    <property type="entry name" value="DUF3990"/>
    <property type="match status" value="1"/>
</dbReference>
<reference evidence="1 2" key="1">
    <citation type="submission" date="2018-08" db="EMBL/GenBank/DDBJ databases">
        <title>A genome reference for cultivated species of the human gut microbiota.</title>
        <authorList>
            <person name="Zou Y."/>
            <person name="Xue W."/>
            <person name="Luo G."/>
        </authorList>
    </citation>
    <scope>NUCLEOTIDE SEQUENCE [LARGE SCALE GENOMIC DNA]</scope>
    <source>
        <strain evidence="1 2">OM07-13</strain>
    </source>
</reference>